<feature type="region of interest" description="Disordered" evidence="1">
    <location>
        <begin position="1"/>
        <end position="20"/>
    </location>
</feature>
<gene>
    <name evidence="2" type="ORF">HPP92_005143</name>
</gene>
<evidence type="ECO:0000313" key="3">
    <source>
        <dbReference type="Proteomes" id="UP000636800"/>
    </source>
</evidence>
<accession>A0A835RP37</accession>
<proteinExistence type="predicted"/>
<evidence type="ECO:0000256" key="1">
    <source>
        <dbReference type="SAM" id="MobiDB-lite"/>
    </source>
</evidence>
<dbReference type="EMBL" id="JADCNL010000002">
    <property type="protein sequence ID" value="KAG0491745.1"/>
    <property type="molecule type" value="Genomic_DNA"/>
</dbReference>
<reference evidence="2 3" key="1">
    <citation type="journal article" date="2020" name="Nat. Food">
        <title>A phased Vanilla planifolia genome enables genetic improvement of flavour and production.</title>
        <authorList>
            <person name="Hasing T."/>
            <person name="Tang H."/>
            <person name="Brym M."/>
            <person name="Khazi F."/>
            <person name="Huang T."/>
            <person name="Chambers A.H."/>
        </authorList>
    </citation>
    <scope>NUCLEOTIDE SEQUENCE [LARGE SCALE GENOMIC DNA]</scope>
    <source>
        <tissue evidence="2">Leaf</tissue>
    </source>
</reference>
<keyword evidence="3" id="KW-1185">Reference proteome</keyword>
<comment type="caution">
    <text evidence="2">The sequence shown here is derived from an EMBL/GenBank/DDBJ whole genome shotgun (WGS) entry which is preliminary data.</text>
</comment>
<evidence type="ECO:0000313" key="2">
    <source>
        <dbReference type="EMBL" id="KAG0491745.1"/>
    </source>
</evidence>
<name>A0A835RP37_VANPL</name>
<organism evidence="2 3">
    <name type="scientific">Vanilla planifolia</name>
    <name type="common">Vanilla</name>
    <dbReference type="NCBI Taxonomy" id="51239"/>
    <lineage>
        <taxon>Eukaryota</taxon>
        <taxon>Viridiplantae</taxon>
        <taxon>Streptophyta</taxon>
        <taxon>Embryophyta</taxon>
        <taxon>Tracheophyta</taxon>
        <taxon>Spermatophyta</taxon>
        <taxon>Magnoliopsida</taxon>
        <taxon>Liliopsida</taxon>
        <taxon>Asparagales</taxon>
        <taxon>Orchidaceae</taxon>
        <taxon>Vanilloideae</taxon>
        <taxon>Vanilleae</taxon>
        <taxon>Vanilla</taxon>
    </lineage>
</organism>
<dbReference type="AlphaFoldDB" id="A0A835RP37"/>
<protein>
    <submittedName>
        <fullName evidence="2">Uncharacterized protein</fullName>
    </submittedName>
</protein>
<sequence>MNNDSSGQDDRGGVERSFGEEGWVKCNEDDTIGDLKKWQRKRDAIRKDPHTKVVYHLQGSHHSEGLRSTTAWVWSCITIRAE</sequence>
<feature type="compositionally biased region" description="Basic and acidic residues" evidence="1">
    <location>
        <begin position="8"/>
        <end position="20"/>
    </location>
</feature>
<dbReference type="Proteomes" id="UP000636800">
    <property type="component" value="Chromosome 2"/>
</dbReference>
<dbReference type="OrthoDB" id="1869333at2759"/>